<name>A0AAE4MIA9_9EURY</name>
<evidence type="ECO:0000313" key="2">
    <source>
        <dbReference type="EMBL" id="MDV0446464.1"/>
    </source>
</evidence>
<dbReference type="InterPro" id="IPR007607">
    <property type="entry name" value="BacA/B"/>
</dbReference>
<organism evidence="2 3">
    <name type="scientific">Methanolapillus africanus</name>
    <dbReference type="NCBI Taxonomy" id="3028297"/>
    <lineage>
        <taxon>Archaea</taxon>
        <taxon>Methanobacteriati</taxon>
        <taxon>Methanobacteriota</taxon>
        <taxon>Stenosarchaea group</taxon>
        <taxon>Methanomicrobia</taxon>
        <taxon>Methanosarcinales</taxon>
        <taxon>Methanosarcinaceae</taxon>
        <taxon>Methanolapillus</taxon>
    </lineage>
</organism>
<dbReference type="Pfam" id="PF04519">
    <property type="entry name" value="Bactofilin"/>
    <property type="match status" value="1"/>
</dbReference>
<feature type="region of interest" description="Disordered" evidence="1">
    <location>
        <begin position="547"/>
        <end position="576"/>
    </location>
</feature>
<feature type="compositionally biased region" description="Low complexity" evidence="1">
    <location>
        <begin position="515"/>
        <end position="525"/>
    </location>
</feature>
<evidence type="ECO:0000256" key="1">
    <source>
        <dbReference type="SAM" id="MobiDB-lite"/>
    </source>
</evidence>
<evidence type="ECO:0000313" key="3">
    <source>
        <dbReference type="Proteomes" id="UP001271789"/>
    </source>
</evidence>
<reference evidence="2" key="1">
    <citation type="submission" date="2023-06" db="EMBL/GenBank/DDBJ databases">
        <title>Genome sequence of Methanosarcinaceae archaeon Ag5.</title>
        <authorList>
            <person name="Protasov E."/>
            <person name="Platt K."/>
            <person name="Poehlein A."/>
            <person name="Daniel R."/>
            <person name="Brune A."/>
        </authorList>
    </citation>
    <scope>NUCLEOTIDE SEQUENCE</scope>
    <source>
        <strain evidence="2">Ag5</strain>
    </source>
</reference>
<dbReference type="InterPro" id="IPR011004">
    <property type="entry name" value="Trimer_LpxA-like_sf"/>
</dbReference>
<feature type="region of interest" description="Disordered" evidence="1">
    <location>
        <begin position="515"/>
        <end position="535"/>
    </location>
</feature>
<feature type="region of interest" description="Disordered" evidence="1">
    <location>
        <begin position="383"/>
        <end position="452"/>
    </location>
</feature>
<dbReference type="SUPFAM" id="SSF51161">
    <property type="entry name" value="Trimeric LpxA-like enzymes"/>
    <property type="match status" value="1"/>
</dbReference>
<accession>A0AAE4MIA9</accession>
<dbReference type="AlphaFoldDB" id="A0AAE4MIA9"/>
<proteinExistence type="predicted"/>
<dbReference type="EMBL" id="JAWDKD010000007">
    <property type="protein sequence ID" value="MDV0446464.1"/>
    <property type="molecule type" value="Genomic_DNA"/>
</dbReference>
<gene>
    <name evidence="2" type="ORF">MsAg5_03030</name>
</gene>
<evidence type="ECO:0008006" key="4">
    <source>
        <dbReference type="Google" id="ProtNLM"/>
    </source>
</evidence>
<comment type="caution">
    <text evidence="2">The sequence shown here is derived from an EMBL/GenBank/DDBJ whole genome shotgun (WGS) entry which is preliminary data.</text>
</comment>
<dbReference type="Gene3D" id="2.160.10.10">
    <property type="entry name" value="Hexapeptide repeat proteins"/>
    <property type="match status" value="1"/>
</dbReference>
<feature type="compositionally biased region" description="Polar residues" evidence="1">
    <location>
        <begin position="410"/>
        <end position="420"/>
    </location>
</feature>
<keyword evidence="3" id="KW-1185">Reference proteome</keyword>
<feature type="compositionally biased region" description="Acidic residues" evidence="1">
    <location>
        <begin position="383"/>
        <end position="406"/>
    </location>
</feature>
<dbReference type="Proteomes" id="UP001271789">
    <property type="component" value="Unassembled WGS sequence"/>
</dbReference>
<protein>
    <recommendedName>
        <fullName evidence="4">Polymer-forming cytoskeletal protein</fullName>
    </recommendedName>
</protein>
<sequence length="576" mass="63034">MLILIVNQELFYSIFSIHLFQFQAAAFNLFISIHPFQSILQELTPLPENIFMTFIVPDNTTFENETLKTPASMVIGNHAVIGCNLCMDTLMAGEGVQISGQVDSESDIRADVWCKFDKDVNAGGDVYLGEFTTINGKIIVAGDLDIGKEVKLNGGFLSKGWVVVRNPLPIMIFIFIYIRELIGLGKTSEEIDKALTDLFEDDEEIDLEKLAEMDLSKVIGLDRLLIIPIGSKISSESINVPEDAVVGNDCFLSGKIICKNFEAGKNLTMTGDIRARGDIILSEGTKVTGNISANKLILDKNVTVSGNINAKSVLIHETSFVDGKISSGNVRFVLGDFDPKNPNAEGTNILSKSESVDWMKTNVREKPPESELDAEADVEIDVETETDAEVETDVEVETGTETEISVETEPLTTDQNTESETAAVPNVETEAAAADAKPSKRKTRNQNRRAAFEKKKKDDLVIVDVFSGEEMKNEITSEPASEIELVEIETETVVDETQPESENADPVVDDYLNAAGSDADEAAGSVQEEAPVEYNSKAEKSFFDAAAMDDGESEKEIEEAKKEAASISRAKKKKRK</sequence>
<feature type="compositionally biased region" description="Acidic residues" evidence="1">
    <location>
        <begin position="547"/>
        <end position="557"/>
    </location>
</feature>